<organism evidence="1 2">
    <name type="scientific">Sunxiuqinia elliptica</name>
    <dbReference type="NCBI Taxonomy" id="655355"/>
    <lineage>
        <taxon>Bacteria</taxon>
        <taxon>Pseudomonadati</taxon>
        <taxon>Bacteroidota</taxon>
        <taxon>Bacteroidia</taxon>
        <taxon>Marinilabiliales</taxon>
        <taxon>Prolixibacteraceae</taxon>
        <taxon>Sunxiuqinia</taxon>
    </lineage>
</organism>
<dbReference type="AlphaFoldDB" id="A0A1I2JI60"/>
<gene>
    <name evidence="1" type="ORF">SAMN05216283_108130</name>
</gene>
<dbReference type="EMBL" id="FONW01000008">
    <property type="protein sequence ID" value="SFF52371.1"/>
    <property type="molecule type" value="Genomic_DNA"/>
</dbReference>
<name>A0A1I2JI60_9BACT</name>
<evidence type="ECO:0000313" key="1">
    <source>
        <dbReference type="EMBL" id="SFF52371.1"/>
    </source>
</evidence>
<accession>A0A1I2JI60</accession>
<reference evidence="1 2" key="1">
    <citation type="submission" date="2016-10" db="EMBL/GenBank/DDBJ databases">
        <authorList>
            <person name="de Groot N.N."/>
        </authorList>
    </citation>
    <scope>NUCLEOTIDE SEQUENCE [LARGE SCALE GENOMIC DNA]</scope>
    <source>
        <strain evidence="1 2">CGMCC 1.9156</strain>
    </source>
</reference>
<protein>
    <submittedName>
        <fullName evidence="1">Uncharacterized protein</fullName>
    </submittedName>
</protein>
<proteinExistence type="predicted"/>
<sequence>MRTRINFLLLTFLIPFVLNAEGTRFGERRRGVYTVFTPSIIEG</sequence>
<dbReference type="Proteomes" id="UP000198964">
    <property type="component" value="Unassembled WGS sequence"/>
</dbReference>
<dbReference type="STRING" id="655355.SAMN05216283_108130"/>
<evidence type="ECO:0000313" key="2">
    <source>
        <dbReference type="Proteomes" id="UP000198964"/>
    </source>
</evidence>
<keyword evidence="2" id="KW-1185">Reference proteome</keyword>